<gene>
    <name evidence="1" type="ORF">XYCOK13_00720</name>
</gene>
<proteinExistence type="predicted"/>
<dbReference type="Proteomes" id="UP000677918">
    <property type="component" value="Unassembled WGS sequence"/>
</dbReference>
<dbReference type="GO" id="GO:0016853">
    <property type="term" value="F:isomerase activity"/>
    <property type="evidence" value="ECO:0007669"/>
    <property type="project" value="UniProtKB-KW"/>
</dbReference>
<dbReference type="AlphaFoldDB" id="A0A8J4H242"/>
<organism evidence="1 2">
    <name type="scientific">Xylanibacillus composti</name>
    <dbReference type="NCBI Taxonomy" id="1572762"/>
    <lineage>
        <taxon>Bacteria</taxon>
        <taxon>Bacillati</taxon>
        <taxon>Bacillota</taxon>
        <taxon>Bacilli</taxon>
        <taxon>Bacillales</taxon>
        <taxon>Paenibacillaceae</taxon>
        <taxon>Xylanibacillus</taxon>
    </lineage>
</organism>
<comment type="caution">
    <text evidence="1">The sequence shown here is derived from an EMBL/GenBank/DDBJ whole genome shotgun (WGS) entry which is preliminary data.</text>
</comment>
<keyword evidence="1" id="KW-0413">Isomerase</keyword>
<dbReference type="EMBL" id="BOVK01000001">
    <property type="protein sequence ID" value="GIQ67248.1"/>
    <property type="molecule type" value="Genomic_DNA"/>
</dbReference>
<dbReference type="RefSeq" id="WP_213409856.1">
    <property type="nucleotide sequence ID" value="NZ_BOVK01000001.1"/>
</dbReference>
<keyword evidence="2" id="KW-1185">Reference proteome</keyword>
<dbReference type="InterPro" id="IPR036237">
    <property type="entry name" value="Xyl_isomerase-like_sf"/>
</dbReference>
<name>A0A8J4H242_9BACL</name>
<evidence type="ECO:0000313" key="1">
    <source>
        <dbReference type="EMBL" id="GIQ67248.1"/>
    </source>
</evidence>
<dbReference type="Gene3D" id="3.20.20.150">
    <property type="entry name" value="Divalent-metal-dependent TIM barrel enzymes"/>
    <property type="match status" value="1"/>
</dbReference>
<protein>
    <submittedName>
        <fullName evidence="1">Sugar phosphate isomerase/epimerase</fullName>
    </submittedName>
</protein>
<reference evidence="1" key="1">
    <citation type="submission" date="2021-04" db="EMBL/GenBank/DDBJ databases">
        <title>Draft genome sequence of Xylanibacillus composti strain K13.</title>
        <authorList>
            <person name="Uke A."/>
            <person name="Chhe C."/>
            <person name="Baramee S."/>
            <person name="Kosugi A."/>
        </authorList>
    </citation>
    <scope>NUCLEOTIDE SEQUENCE</scope>
    <source>
        <strain evidence="1">K13</strain>
    </source>
</reference>
<dbReference type="SUPFAM" id="SSF51658">
    <property type="entry name" value="Xylose isomerase-like"/>
    <property type="match status" value="1"/>
</dbReference>
<evidence type="ECO:0000313" key="2">
    <source>
        <dbReference type="Proteomes" id="UP000677918"/>
    </source>
</evidence>
<sequence>MKLSFTTLACPSWDLDTIVRQAVHCGYDGVDFRGLQGTMNVFELPAFTSEWNKTARLLLTAQLQISCFSSSVQLISREKLEQHLEEVRAYAALCERFQTKKWHPEIQEPEVALPQYVSYMNKLKTQIS</sequence>
<accession>A0A8J4H242</accession>